<evidence type="ECO:0000256" key="3">
    <source>
        <dbReference type="SAM" id="MobiDB-lite"/>
    </source>
</evidence>
<evidence type="ECO:0000256" key="1">
    <source>
        <dbReference type="ARBA" id="ARBA00010994"/>
    </source>
</evidence>
<dbReference type="EMBL" id="CAJZBQ010000038">
    <property type="protein sequence ID" value="CAG9325482.1"/>
    <property type="molecule type" value="Genomic_DNA"/>
</dbReference>
<accession>A0AAU9JHP2</accession>
<protein>
    <submittedName>
        <fullName evidence="4">Uncharacterized protein</fullName>
    </submittedName>
</protein>
<comment type="caution">
    <text evidence="4">The sequence shown here is derived from an EMBL/GenBank/DDBJ whole genome shotgun (WGS) entry which is preliminary data.</text>
</comment>
<dbReference type="Gene3D" id="1.10.238.10">
    <property type="entry name" value="EF-hand"/>
    <property type="match status" value="1"/>
</dbReference>
<comment type="similarity">
    <text evidence="1">Belongs to the TPPP family.</text>
</comment>
<organism evidence="4 5">
    <name type="scientific">Blepharisma stoltei</name>
    <dbReference type="NCBI Taxonomy" id="1481888"/>
    <lineage>
        <taxon>Eukaryota</taxon>
        <taxon>Sar</taxon>
        <taxon>Alveolata</taxon>
        <taxon>Ciliophora</taxon>
        <taxon>Postciliodesmatophora</taxon>
        <taxon>Heterotrichea</taxon>
        <taxon>Heterotrichida</taxon>
        <taxon>Blepharismidae</taxon>
        <taxon>Blepharisma</taxon>
    </lineage>
</organism>
<gene>
    <name evidence="4" type="ORF">BSTOLATCC_MIC38735</name>
</gene>
<evidence type="ECO:0000313" key="5">
    <source>
        <dbReference type="Proteomes" id="UP001162131"/>
    </source>
</evidence>
<keyword evidence="2" id="KW-0175">Coiled coil</keyword>
<dbReference type="Pfam" id="PF05517">
    <property type="entry name" value="p25-alpha"/>
    <property type="match status" value="1"/>
</dbReference>
<dbReference type="AlphaFoldDB" id="A0AAU9JHP2"/>
<dbReference type="SUPFAM" id="SSF47473">
    <property type="entry name" value="EF-hand"/>
    <property type="match status" value="1"/>
</dbReference>
<feature type="coiled-coil region" evidence="2">
    <location>
        <begin position="22"/>
        <end position="49"/>
    </location>
</feature>
<name>A0AAU9JHP2_9CILI</name>
<dbReference type="InterPro" id="IPR008907">
    <property type="entry name" value="TPP/p25"/>
</dbReference>
<dbReference type="GO" id="GO:0046785">
    <property type="term" value="P:microtubule polymerization"/>
    <property type="evidence" value="ECO:0007669"/>
    <property type="project" value="InterPro"/>
</dbReference>
<proteinExistence type="inferred from homology"/>
<sequence length="365" mass="42156">MEEEAELIKTGSLSGQFPENLIKIKTKELEILRAELALLLQEYNLLKNKQKPEAHFISEIPKPQELLETKHSIESSPNSTNSIKNEEDKVEKLKRKIGQTTFDSLREVFLMYSGVQNYLLVDKLESMLFNRFLADFNLYNSLVTKAQADVYFFKGLKGGRSINFWRFVEILIKLAKIDYPDKEKYKALQDYATEKIEPRLNNEKDKAKIKRLHEIYLSQEVKGFINANKGLLEDIYERYKSSDVVHANRMRIQGFVNLLAKYEFIPSHISSPLAALLFRSVPSTLLFNDSLLYEGFVEACVYVALEIYEGPQFSSFGLSPAQCLKTWIDYLIPRFEEYIEVSSKESKPKESSPKLKENGEKSAEV</sequence>
<dbReference type="Proteomes" id="UP001162131">
    <property type="component" value="Unassembled WGS sequence"/>
</dbReference>
<dbReference type="InterPro" id="IPR011992">
    <property type="entry name" value="EF-hand-dom_pair"/>
</dbReference>
<reference evidence="4" key="1">
    <citation type="submission" date="2021-09" db="EMBL/GenBank/DDBJ databases">
        <authorList>
            <consortium name="AG Swart"/>
            <person name="Singh M."/>
            <person name="Singh A."/>
            <person name="Seah K."/>
            <person name="Emmerich C."/>
        </authorList>
    </citation>
    <scope>NUCLEOTIDE SEQUENCE</scope>
    <source>
        <strain evidence="4">ATCC30299</strain>
    </source>
</reference>
<feature type="region of interest" description="Disordered" evidence="3">
    <location>
        <begin position="342"/>
        <end position="365"/>
    </location>
</feature>
<evidence type="ECO:0000256" key="2">
    <source>
        <dbReference type="SAM" id="Coils"/>
    </source>
</evidence>
<evidence type="ECO:0000313" key="4">
    <source>
        <dbReference type="EMBL" id="CAG9325482.1"/>
    </source>
</evidence>
<dbReference type="GO" id="GO:0015631">
    <property type="term" value="F:tubulin binding"/>
    <property type="evidence" value="ECO:0007669"/>
    <property type="project" value="InterPro"/>
</dbReference>
<keyword evidence="5" id="KW-1185">Reference proteome</keyword>